<dbReference type="InterPro" id="IPR036625">
    <property type="entry name" value="E3-bd_dom_sf"/>
</dbReference>
<protein>
    <submittedName>
        <fullName evidence="4">Lsr2 family protein</fullName>
    </submittedName>
</protein>
<evidence type="ECO:0000259" key="2">
    <source>
        <dbReference type="Pfam" id="PF11774"/>
    </source>
</evidence>
<dbReference type="Gene3D" id="3.30.60.230">
    <property type="entry name" value="Lsr2, dimerization domain"/>
    <property type="match status" value="1"/>
</dbReference>
<gene>
    <name evidence="4" type="ORF">GCM10025869_02190</name>
</gene>
<accession>A0ABQ6JQY6</accession>
<name>A0ABQ6JQY6_9MICO</name>
<dbReference type="EMBL" id="BSVA01000001">
    <property type="protein sequence ID" value="GMA89690.1"/>
    <property type="molecule type" value="Genomic_DNA"/>
</dbReference>
<keyword evidence="1" id="KW-0238">DNA-binding</keyword>
<reference evidence="5" key="1">
    <citation type="journal article" date="2019" name="Int. J. Syst. Evol. Microbiol.">
        <title>The Global Catalogue of Microorganisms (GCM) 10K type strain sequencing project: providing services to taxonomists for standard genome sequencing and annotation.</title>
        <authorList>
            <consortium name="The Broad Institute Genomics Platform"/>
            <consortium name="The Broad Institute Genome Sequencing Center for Infectious Disease"/>
            <person name="Wu L."/>
            <person name="Ma J."/>
        </authorList>
    </citation>
    <scope>NUCLEOTIDE SEQUENCE [LARGE SCALE GENOMIC DNA]</scope>
    <source>
        <strain evidence="5">NBRC 108755</strain>
    </source>
</reference>
<proteinExistence type="predicted"/>
<dbReference type="InterPro" id="IPR055370">
    <property type="entry name" value="Lsr2_DNA-bd"/>
</dbReference>
<dbReference type="Pfam" id="PF11774">
    <property type="entry name" value="Lsr2"/>
    <property type="match status" value="1"/>
</dbReference>
<dbReference type="RefSeq" id="WP_284297084.1">
    <property type="nucleotide sequence ID" value="NZ_BSVA01000001.1"/>
</dbReference>
<evidence type="ECO:0000313" key="4">
    <source>
        <dbReference type="EMBL" id="GMA89690.1"/>
    </source>
</evidence>
<dbReference type="Gene3D" id="4.10.320.10">
    <property type="entry name" value="E3-binding domain"/>
    <property type="match status" value="1"/>
</dbReference>
<organism evidence="4 5">
    <name type="scientific">Homoserinibacter gongjuensis</name>
    <dbReference type="NCBI Taxonomy" id="1162968"/>
    <lineage>
        <taxon>Bacteria</taxon>
        <taxon>Bacillati</taxon>
        <taxon>Actinomycetota</taxon>
        <taxon>Actinomycetes</taxon>
        <taxon>Micrococcales</taxon>
        <taxon>Microbacteriaceae</taxon>
        <taxon>Homoserinibacter</taxon>
    </lineage>
</organism>
<dbReference type="Proteomes" id="UP001157069">
    <property type="component" value="Unassembled WGS sequence"/>
</dbReference>
<dbReference type="InterPro" id="IPR042261">
    <property type="entry name" value="Lsr2-like_dimerization"/>
</dbReference>
<feature type="domain" description="Lsr2 dimerization" evidence="2">
    <location>
        <begin position="1"/>
        <end position="61"/>
    </location>
</feature>
<evidence type="ECO:0000259" key="3">
    <source>
        <dbReference type="Pfam" id="PF23359"/>
    </source>
</evidence>
<keyword evidence="5" id="KW-1185">Reference proteome</keyword>
<dbReference type="Pfam" id="PF23359">
    <property type="entry name" value="Lsr2_DNA-bd"/>
    <property type="match status" value="1"/>
</dbReference>
<evidence type="ECO:0000256" key="1">
    <source>
        <dbReference type="ARBA" id="ARBA00023125"/>
    </source>
</evidence>
<evidence type="ECO:0000313" key="5">
    <source>
        <dbReference type="Proteomes" id="UP001157069"/>
    </source>
</evidence>
<dbReference type="InterPro" id="IPR024412">
    <property type="entry name" value="Lsr2_dim_dom"/>
</dbReference>
<sequence length="115" mass="12073">MAKKTITILTDDLDGEELPAGSRSTRFALDGAEYEIDLSATNARALADALAPYIAAGRRVGSARGASTGRPRARAKSADAERLAAIRSWAQGNGYAVGDRGRIKAEIVEAFDAAH</sequence>
<feature type="domain" description="Lsr2 DNA-binding" evidence="3">
    <location>
        <begin position="79"/>
        <end position="114"/>
    </location>
</feature>
<comment type="caution">
    <text evidence="4">The sequence shown here is derived from an EMBL/GenBank/DDBJ whole genome shotgun (WGS) entry which is preliminary data.</text>
</comment>